<dbReference type="EMBL" id="JAPWTJ010000272">
    <property type="protein sequence ID" value="KAJ8980239.1"/>
    <property type="molecule type" value="Genomic_DNA"/>
</dbReference>
<reference evidence="1" key="1">
    <citation type="journal article" date="2023" name="Insect Mol. Biol.">
        <title>Genome sequencing provides insights into the evolution of gene families encoding plant cell wall-degrading enzymes in longhorned beetles.</title>
        <authorList>
            <person name="Shin N.R."/>
            <person name="Okamura Y."/>
            <person name="Kirsch R."/>
            <person name="Pauchet Y."/>
        </authorList>
    </citation>
    <scope>NUCLEOTIDE SEQUENCE</scope>
    <source>
        <strain evidence="1">MMC_N1</strain>
    </source>
</reference>
<evidence type="ECO:0000313" key="1">
    <source>
        <dbReference type="EMBL" id="KAJ8980239.1"/>
    </source>
</evidence>
<gene>
    <name evidence="1" type="ORF">NQ317_003747</name>
</gene>
<proteinExistence type="predicted"/>
<dbReference type="Proteomes" id="UP001162164">
    <property type="component" value="Unassembled WGS sequence"/>
</dbReference>
<comment type="caution">
    <text evidence="1">The sequence shown here is derived from an EMBL/GenBank/DDBJ whole genome shotgun (WGS) entry which is preliminary data.</text>
</comment>
<feature type="non-terminal residue" evidence="1">
    <location>
        <position position="83"/>
    </location>
</feature>
<evidence type="ECO:0000313" key="2">
    <source>
        <dbReference type="Proteomes" id="UP001162164"/>
    </source>
</evidence>
<keyword evidence="2" id="KW-1185">Reference proteome</keyword>
<sequence>MGPVDMKHQNGLREDIPLVVIVALRLNSSEVVGAEEVGLVEVVETVLGVAMEVAVIMEEVDLEGGAGVVSEEDTRFIYFNDDR</sequence>
<organism evidence="1 2">
    <name type="scientific">Molorchus minor</name>
    <dbReference type="NCBI Taxonomy" id="1323400"/>
    <lineage>
        <taxon>Eukaryota</taxon>
        <taxon>Metazoa</taxon>
        <taxon>Ecdysozoa</taxon>
        <taxon>Arthropoda</taxon>
        <taxon>Hexapoda</taxon>
        <taxon>Insecta</taxon>
        <taxon>Pterygota</taxon>
        <taxon>Neoptera</taxon>
        <taxon>Endopterygota</taxon>
        <taxon>Coleoptera</taxon>
        <taxon>Polyphaga</taxon>
        <taxon>Cucujiformia</taxon>
        <taxon>Chrysomeloidea</taxon>
        <taxon>Cerambycidae</taxon>
        <taxon>Lamiinae</taxon>
        <taxon>Monochamini</taxon>
        <taxon>Molorchus</taxon>
    </lineage>
</organism>
<protein>
    <submittedName>
        <fullName evidence="1">Uncharacterized protein</fullName>
    </submittedName>
</protein>
<accession>A0ABQ9JPN3</accession>
<name>A0ABQ9JPN3_9CUCU</name>